<dbReference type="Proteomes" id="UP000176850">
    <property type="component" value="Unassembled WGS sequence"/>
</dbReference>
<dbReference type="NCBIfam" id="TIGR01011">
    <property type="entry name" value="rpsB_bact"/>
    <property type="match status" value="1"/>
</dbReference>
<protein>
    <recommendedName>
        <fullName evidence="4 5">Small ribosomal subunit protein uS2</fullName>
    </recommendedName>
</protein>
<evidence type="ECO:0000313" key="6">
    <source>
        <dbReference type="EMBL" id="OGK18748.1"/>
    </source>
</evidence>
<evidence type="ECO:0000256" key="2">
    <source>
        <dbReference type="ARBA" id="ARBA00022980"/>
    </source>
</evidence>
<gene>
    <name evidence="5" type="primary">rpsB</name>
    <name evidence="6" type="ORF">A2799_01970</name>
</gene>
<dbReference type="GO" id="GO:0015935">
    <property type="term" value="C:small ribosomal subunit"/>
    <property type="evidence" value="ECO:0007669"/>
    <property type="project" value="InterPro"/>
</dbReference>
<dbReference type="GO" id="GO:0006412">
    <property type="term" value="P:translation"/>
    <property type="evidence" value="ECO:0007669"/>
    <property type="project" value="UniProtKB-UniRule"/>
</dbReference>
<comment type="caution">
    <text evidence="6">The sequence shown here is derived from an EMBL/GenBank/DDBJ whole genome shotgun (WGS) entry which is preliminary data.</text>
</comment>
<evidence type="ECO:0000256" key="3">
    <source>
        <dbReference type="ARBA" id="ARBA00023274"/>
    </source>
</evidence>
<evidence type="ECO:0000313" key="7">
    <source>
        <dbReference type="Proteomes" id="UP000176850"/>
    </source>
</evidence>
<organism evidence="6 7">
    <name type="scientific">Candidatus Roizmanbacteria bacterium RIFCSPHIGHO2_01_FULL_39_24</name>
    <dbReference type="NCBI Taxonomy" id="1802032"/>
    <lineage>
        <taxon>Bacteria</taxon>
        <taxon>Candidatus Roizmaniibacteriota</taxon>
    </lineage>
</organism>
<dbReference type="CDD" id="cd01425">
    <property type="entry name" value="RPS2"/>
    <property type="match status" value="1"/>
</dbReference>
<dbReference type="Pfam" id="PF00318">
    <property type="entry name" value="Ribosomal_S2"/>
    <property type="match status" value="1"/>
</dbReference>
<dbReference type="HAMAP" id="MF_00291_B">
    <property type="entry name" value="Ribosomal_uS2_B"/>
    <property type="match status" value="1"/>
</dbReference>
<evidence type="ECO:0000256" key="1">
    <source>
        <dbReference type="ARBA" id="ARBA00006242"/>
    </source>
</evidence>
<dbReference type="InterPro" id="IPR023591">
    <property type="entry name" value="Ribosomal_uS2_flav_dom_sf"/>
</dbReference>
<dbReference type="Gene3D" id="3.40.50.10490">
    <property type="entry name" value="Glucose-6-phosphate isomerase like protein, domain 1"/>
    <property type="match status" value="1"/>
</dbReference>
<evidence type="ECO:0000256" key="4">
    <source>
        <dbReference type="ARBA" id="ARBA00035256"/>
    </source>
</evidence>
<dbReference type="EMBL" id="MFZH01000027">
    <property type="protein sequence ID" value="OGK18748.1"/>
    <property type="molecule type" value="Genomic_DNA"/>
</dbReference>
<comment type="similarity">
    <text evidence="1 5">Belongs to the universal ribosomal protein uS2 family.</text>
</comment>
<reference evidence="6 7" key="1">
    <citation type="journal article" date="2016" name="Nat. Commun.">
        <title>Thousands of microbial genomes shed light on interconnected biogeochemical processes in an aquifer system.</title>
        <authorList>
            <person name="Anantharaman K."/>
            <person name="Brown C.T."/>
            <person name="Hug L.A."/>
            <person name="Sharon I."/>
            <person name="Castelle C.J."/>
            <person name="Probst A.J."/>
            <person name="Thomas B.C."/>
            <person name="Singh A."/>
            <person name="Wilkins M.J."/>
            <person name="Karaoz U."/>
            <person name="Brodie E.L."/>
            <person name="Williams K.H."/>
            <person name="Hubbard S.S."/>
            <person name="Banfield J.F."/>
        </authorList>
    </citation>
    <scope>NUCLEOTIDE SEQUENCE [LARGE SCALE GENOMIC DNA]</scope>
</reference>
<dbReference type="PANTHER" id="PTHR12534:SF0">
    <property type="entry name" value="SMALL RIBOSOMAL SUBUNIT PROTEIN US2M"/>
    <property type="match status" value="1"/>
</dbReference>
<evidence type="ECO:0000256" key="5">
    <source>
        <dbReference type="HAMAP-Rule" id="MF_00291"/>
    </source>
</evidence>
<dbReference type="GO" id="GO:0003735">
    <property type="term" value="F:structural constituent of ribosome"/>
    <property type="evidence" value="ECO:0007669"/>
    <property type="project" value="InterPro"/>
</dbReference>
<sequence length="276" mass="30740">MGPERSRGIEWPQPQRNLAQRAGKGECKNMNKVTPQDLFTVGAHLGHKSFKVHPRSRQYIYQIDSGTSIIDLFQTATELEKAKKVAYDLGKDDKVLLIVATKKQTKEMIAAVCVENDIPFLTNKWVGGFITNFSAISQNIKKLSTLQEERDGGEWSQFVKHERVELEKKLNRIANIYSGVAKLTKTPSALFIVDIKKEANAASEARKEHIQTIAIVDTNTNPDLVDFPIPANDDAISSVMFITKEIISAYVEGRSNIGKTVGEGLKPSPTKKEKKS</sequence>
<dbReference type="InterPro" id="IPR005706">
    <property type="entry name" value="Ribosomal_uS2_bac/mit/plastid"/>
</dbReference>
<dbReference type="PANTHER" id="PTHR12534">
    <property type="entry name" value="30S RIBOSOMAL PROTEIN S2 PROKARYOTIC AND ORGANELLAR"/>
    <property type="match status" value="1"/>
</dbReference>
<dbReference type="AlphaFoldDB" id="A0A1F7GIB9"/>
<name>A0A1F7GIB9_9BACT</name>
<dbReference type="InterPro" id="IPR001865">
    <property type="entry name" value="Ribosomal_uS2"/>
</dbReference>
<keyword evidence="3 5" id="KW-0687">Ribonucleoprotein</keyword>
<dbReference type="Gene3D" id="1.10.287.610">
    <property type="entry name" value="Helix hairpin bin"/>
    <property type="match status" value="1"/>
</dbReference>
<proteinExistence type="inferred from homology"/>
<accession>A0A1F7GIB9</accession>
<keyword evidence="2 5" id="KW-0689">Ribosomal protein</keyword>
<dbReference type="PRINTS" id="PR00395">
    <property type="entry name" value="RIBOSOMALS2"/>
</dbReference>
<dbReference type="SUPFAM" id="SSF52313">
    <property type="entry name" value="Ribosomal protein S2"/>
    <property type="match status" value="1"/>
</dbReference>